<dbReference type="HOGENOM" id="CLU_1833871_0_0_0"/>
<evidence type="ECO:0000313" key="2">
    <source>
        <dbReference type="EMBL" id="CCB90229.1"/>
    </source>
</evidence>
<keyword evidence="3" id="KW-1185">Reference proteome</keyword>
<evidence type="ECO:0000313" key="3">
    <source>
        <dbReference type="Proteomes" id="UP000000496"/>
    </source>
</evidence>
<dbReference type="InterPro" id="IPR000086">
    <property type="entry name" value="NUDIX_hydrolase_dom"/>
</dbReference>
<dbReference type="eggNOG" id="COG1051">
    <property type="taxonomic scope" value="Bacteria"/>
</dbReference>
<gene>
    <name evidence="2" type="ordered locus">SNE_A23520</name>
</gene>
<dbReference type="KEGG" id="sng:SNE_A23520"/>
<evidence type="ECO:0000259" key="1">
    <source>
        <dbReference type="Pfam" id="PF00293"/>
    </source>
</evidence>
<proteinExistence type="predicted"/>
<dbReference type="SUPFAM" id="SSF55811">
    <property type="entry name" value="Nudix"/>
    <property type="match status" value="1"/>
</dbReference>
<dbReference type="Gene3D" id="3.90.79.10">
    <property type="entry name" value="Nucleoside Triphosphate Pyrophosphohydrolase"/>
    <property type="match status" value="1"/>
</dbReference>
<reference evidence="2 3" key="2">
    <citation type="journal article" date="2011" name="Mol. Biol. Evol.">
        <title>Unity in variety--the pan-genome of the Chlamydiae.</title>
        <authorList>
            <person name="Collingro A."/>
            <person name="Tischler P."/>
            <person name="Weinmaier T."/>
            <person name="Penz T."/>
            <person name="Heinz E."/>
            <person name="Brunham R.C."/>
            <person name="Read T.D."/>
            <person name="Bavoil P.M."/>
            <person name="Sachse K."/>
            <person name="Kahane S."/>
            <person name="Friedman M.G."/>
            <person name="Rattei T."/>
            <person name="Myers G.S."/>
            <person name="Horn M."/>
        </authorList>
    </citation>
    <scope>NUCLEOTIDE SEQUENCE [LARGE SCALE GENOMIC DNA]</scope>
    <source>
        <strain evidence="3">ATCC VR-1471 / Z</strain>
    </source>
</reference>
<dbReference type="AlphaFoldDB" id="F8L4H8"/>
<dbReference type="OrthoDB" id="9786141at2"/>
<accession>F8L4H8</accession>
<protein>
    <recommendedName>
        <fullName evidence="1">Nudix hydrolase domain-containing protein</fullName>
    </recommendedName>
</protein>
<dbReference type="RefSeq" id="WP_013944694.1">
    <property type="nucleotide sequence ID" value="NC_015713.1"/>
</dbReference>
<feature type="domain" description="Nudix hydrolase" evidence="1">
    <location>
        <begin position="17"/>
        <end position="127"/>
    </location>
</feature>
<dbReference type="Proteomes" id="UP000000496">
    <property type="component" value="Chromosome gsn.131"/>
</dbReference>
<dbReference type="STRING" id="331113.SNE_A23520"/>
<organism evidence="2 3">
    <name type="scientific">Simkania negevensis (strain ATCC VR-1471 / DSM 27360 / Z)</name>
    <dbReference type="NCBI Taxonomy" id="331113"/>
    <lineage>
        <taxon>Bacteria</taxon>
        <taxon>Pseudomonadati</taxon>
        <taxon>Chlamydiota</taxon>
        <taxon>Chlamydiia</taxon>
        <taxon>Parachlamydiales</taxon>
        <taxon>Simkaniaceae</taxon>
        <taxon>Simkania</taxon>
    </lineage>
</organism>
<dbReference type="Pfam" id="PF00293">
    <property type="entry name" value="NUDIX"/>
    <property type="match status" value="1"/>
</dbReference>
<sequence>MYTNLIDEAKKEGIEKVHVAALVRNAKNQILLIEKVLQAKPIYEFPTADLKEGETIQQALQRAVLEETAMELGEVKAYLGHYDVGQDRYYHFVTEVKDPCSIEQNTKIAYAWLETQEAVGYPITDDLREMLDVYAKMQQT</sequence>
<reference key="1">
    <citation type="journal article" date="2011" name="Mol. Biol. Evol.">
        <title>Unity in variety -- the pan-genome of the Chlamydiae.</title>
        <authorList>
            <person name="Collingro A."/>
            <person name="Tischler P."/>
            <person name="Weinmaier T."/>
            <person name="Penz T."/>
            <person name="Heinz E."/>
            <person name="Brunham R.C."/>
            <person name="Read T.D."/>
            <person name="Bavoil P.M."/>
            <person name="Sachse K."/>
            <person name="Kahane S."/>
            <person name="Friedman M.G."/>
            <person name="Rattei T."/>
            <person name="Myers G.S.A."/>
            <person name="Horn M."/>
        </authorList>
    </citation>
    <scope>NUCLEOTIDE SEQUENCE</scope>
    <source>
        <strain>Z</strain>
    </source>
</reference>
<dbReference type="InterPro" id="IPR015797">
    <property type="entry name" value="NUDIX_hydrolase-like_dom_sf"/>
</dbReference>
<dbReference type="EMBL" id="FR872582">
    <property type="protein sequence ID" value="CCB90229.1"/>
    <property type="molecule type" value="Genomic_DNA"/>
</dbReference>
<name>F8L4H8_SIMNZ</name>